<proteinExistence type="inferred from homology"/>
<comment type="caution">
    <text evidence="2">The sequence shown here is derived from an EMBL/GenBank/DDBJ whole genome shotgun (WGS) entry which is preliminary data.</text>
</comment>
<dbReference type="PANTHER" id="PTHR43943:SF2">
    <property type="entry name" value="DEHYDROGENASE_REDUCTASE 4"/>
    <property type="match status" value="1"/>
</dbReference>
<comment type="similarity">
    <text evidence="1">Belongs to the short-chain dehydrogenases/reductases (SDR) family.</text>
</comment>
<keyword evidence="2" id="KW-0560">Oxidoreductase</keyword>
<dbReference type="RefSeq" id="WP_263414003.1">
    <property type="nucleotide sequence ID" value="NZ_BAABBH010000001.1"/>
</dbReference>
<dbReference type="GO" id="GO:0016491">
    <property type="term" value="F:oxidoreductase activity"/>
    <property type="evidence" value="ECO:0007669"/>
    <property type="project" value="UniProtKB-KW"/>
</dbReference>
<dbReference type="InterPro" id="IPR036291">
    <property type="entry name" value="NAD(P)-bd_dom_sf"/>
</dbReference>
<dbReference type="InterPro" id="IPR002347">
    <property type="entry name" value="SDR_fam"/>
</dbReference>
<protein>
    <submittedName>
        <fullName evidence="2">SDR family NAD(P)-dependent oxidoreductase</fullName>
        <ecNumber evidence="2">1.1.1.-</ecNumber>
    </submittedName>
</protein>
<organism evidence="2 3">
    <name type="scientific">Terriglobus aquaticus</name>
    <dbReference type="NCBI Taxonomy" id="940139"/>
    <lineage>
        <taxon>Bacteria</taxon>
        <taxon>Pseudomonadati</taxon>
        <taxon>Acidobacteriota</taxon>
        <taxon>Terriglobia</taxon>
        <taxon>Terriglobales</taxon>
        <taxon>Acidobacteriaceae</taxon>
        <taxon>Terriglobus</taxon>
    </lineage>
</organism>
<dbReference type="Proteomes" id="UP001634747">
    <property type="component" value="Unassembled WGS sequence"/>
</dbReference>
<name>A0ABW9KGV4_9BACT</name>
<dbReference type="Pfam" id="PF13561">
    <property type="entry name" value="adh_short_C2"/>
    <property type="match status" value="1"/>
</dbReference>
<evidence type="ECO:0000313" key="2">
    <source>
        <dbReference type="EMBL" id="MFN2974433.1"/>
    </source>
</evidence>
<dbReference type="EC" id="1.1.1.-" evidence="2"/>
<accession>A0ABW9KGV4</accession>
<dbReference type="SUPFAM" id="SSF51735">
    <property type="entry name" value="NAD(P)-binding Rossmann-fold domains"/>
    <property type="match status" value="1"/>
</dbReference>
<evidence type="ECO:0000256" key="1">
    <source>
        <dbReference type="ARBA" id="ARBA00006484"/>
    </source>
</evidence>
<sequence length="246" mass="26012">MGKLDGKVAVITAGTSGMALATAKLFVQEGAHVFITGRRKDVLDDAVKQIQQVGPSITGIQGDASKLEDLDTLFETVKREKGKIDILFASAGRGEFASIDQVTEQHFDETFDLNVRGTLFTVQKALKLFNDGGSIILNGSIAGSKGSAAFGVYSASKAAVRSFARTWVAELKDRQIRVNVISPGPIDTPILAPLPKEAVEGFIAQVPLGRIGKPEEIATTALFLASSDSSYINGVELFVDGGLVSV</sequence>
<dbReference type="PRINTS" id="PR00080">
    <property type="entry name" value="SDRFAMILY"/>
</dbReference>
<dbReference type="PRINTS" id="PR00081">
    <property type="entry name" value="GDHRDH"/>
</dbReference>
<keyword evidence="3" id="KW-1185">Reference proteome</keyword>
<reference evidence="2 3" key="1">
    <citation type="submission" date="2024-12" db="EMBL/GenBank/DDBJ databases">
        <authorList>
            <person name="Lee Y."/>
        </authorList>
    </citation>
    <scope>NUCLEOTIDE SEQUENCE [LARGE SCALE GENOMIC DNA]</scope>
    <source>
        <strain evidence="2 3">03SUJ4</strain>
    </source>
</reference>
<dbReference type="PANTHER" id="PTHR43943">
    <property type="entry name" value="DEHYDROGENASE/REDUCTASE (SDR FAMILY) MEMBER 4"/>
    <property type="match status" value="1"/>
</dbReference>
<gene>
    <name evidence="2" type="ORF">ACK2TP_01525</name>
</gene>
<evidence type="ECO:0000313" key="3">
    <source>
        <dbReference type="Proteomes" id="UP001634747"/>
    </source>
</evidence>
<dbReference type="Gene3D" id="3.40.50.720">
    <property type="entry name" value="NAD(P)-binding Rossmann-like Domain"/>
    <property type="match status" value="1"/>
</dbReference>
<dbReference type="CDD" id="cd05233">
    <property type="entry name" value="SDR_c"/>
    <property type="match status" value="1"/>
</dbReference>
<dbReference type="EMBL" id="JBJYXY010000001">
    <property type="protein sequence ID" value="MFN2974433.1"/>
    <property type="molecule type" value="Genomic_DNA"/>
</dbReference>